<keyword evidence="1" id="KW-0732">Signal</keyword>
<sequence>MVKAPALALALVMLLMLCFGLSPAFACPPDGTECRECILDRMKYGCPNCVPILRCMARCLWSGTSRSKCVKKCDCGGGDPTLQYCKKCMSRCKCSCTA</sequence>
<reference evidence="2 3" key="1">
    <citation type="submission" date="2023-12" db="EMBL/GenBank/DDBJ databases">
        <title>A high-quality genome assembly for Dillenia turbinata (Dilleniales).</title>
        <authorList>
            <person name="Chanderbali A."/>
        </authorList>
    </citation>
    <scope>NUCLEOTIDE SEQUENCE [LARGE SCALE GENOMIC DNA]</scope>
    <source>
        <strain evidence="2">LSX21</strain>
        <tissue evidence="2">Leaf</tissue>
    </source>
</reference>
<dbReference type="EMBL" id="JBAMMX010000010">
    <property type="protein sequence ID" value="KAK6932829.1"/>
    <property type="molecule type" value="Genomic_DNA"/>
</dbReference>
<name>A0AAN8VG11_9MAGN</name>
<accession>A0AAN8VG11</accession>
<organism evidence="2 3">
    <name type="scientific">Dillenia turbinata</name>
    <dbReference type="NCBI Taxonomy" id="194707"/>
    <lineage>
        <taxon>Eukaryota</taxon>
        <taxon>Viridiplantae</taxon>
        <taxon>Streptophyta</taxon>
        <taxon>Embryophyta</taxon>
        <taxon>Tracheophyta</taxon>
        <taxon>Spermatophyta</taxon>
        <taxon>Magnoliopsida</taxon>
        <taxon>eudicotyledons</taxon>
        <taxon>Gunneridae</taxon>
        <taxon>Pentapetalae</taxon>
        <taxon>Dilleniales</taxon>
        <taxon>Dilleniaceae</taxon>
        <taxon>Dillenia</taxon>
    </lineage>
</organism>
<dbReference type="AlphaFoldDB" id="A0AAN8VG11"/>
<feature type="chain" id="PRO_5042890279" evidence="1">
    <location>
        <begin position="27"/>
        <end position="98"/>
    </location>
</feature>
<comment type="caution">
    <text evidence="2">The sequence shown here is derived from an EMBL/GenBank/DDBJ whole genome shotgun (WGS) entry which is preliminary data.</text>
</comment>
<evidence type="ECO:0000313" key="3">
    <source>
        <dbReference type="Proteomes" id="UP001370490"/>
    </source>
</evidence>
<proteinExistence type="predicted"/>
<protein>
    <submittedName>
        <fullName evidence="2">Uncharacterized protein</fullName>
    </submittedName>
</protein>
<dbReference type="Proteomes" id="UP001370490">
    <property type="component" value="Unassembled WGS sequence"/>
</dbReference>
<evidence type="ECO:0000256" key="1">
    <source>
        <dbReference type="SAM" id="SignalP"/>
    </source>
</evidence>
<feature type="signal peptide" evidence="1">
    <location>
        <begin position="1"/>
        <end position="26"/>
    </location>
</feature>
<keyword evidence="3" id="KW-1185">Reference proteome</keyword>
<evidence type="ECO:0000313" key="2">
    <source>
        <dbReference type="EMBL" id="KAK6932829.1"/>
    </source>
</evidence>
<gene>
    <name evidence="2" type="ORF">RJ641_002453</name>
</gene>